<dbReference type="InterPro" id="IPR004045">
    <property type="entry name" value="Glutathione_S-Trfase_N"/>
</dbReference>
<dbReference type="Pfam" id="PF00043">
    <property type="entry name" value="GST_C"/>
    <property type="match status" value="1"/>
</dbReference>
<reference evidence="5 6" key="1">
    <citation type="submission" date="2020-04" db="EMBL/GenBank/DDBJ databases">
        <authorList>
            <person name="Alioto T."/>
            <person name="Alioto T."/>
            <person name="Gomez Garrido J."/>
        </authorList>
    </citation>
    <scope>NUCLEOTIDE SEQUENCE [LARGE SCALE GENOMIC DNA]</scope>
</reference>
<dbReference type="InterPro" id="IPR036249">
    <property type="entry name" value="Thioredoxin-like_sf"/>
</dbReference>
<dbReference type="SFLD" id="SFLDS00019">
    <property type="entry name" value="Glutathione_Transferase_(cytos"/>
    <property type="match status" value="1"/>
</dbReference>
<comment type="caution">
    <text evidence="5">The sequence shown here is derived from an EMBL/GenBank/DDBJ whole genome shotgun (WGS) entry which is preliminary data.</text>
</comment>
<evidence type="ECO:0008006" key="7">
    <source>
        <dbReference type="Google" id="ProtNLM"/>
    </source>
</evidence>
<dbReference type="OrthoDB" id="2309723at2759"/>
<dbReference type="InterPro" id="IPR040079">
    <property type="entry name" value="Glutathione_S-Trfase"/>
</dbReference>
<dbReference type="GO" id="GO:0006749">
    <property type="term" value="P:glutathione metabolic process"/>
    <property type="evidence" value="ECO:0007669"/>
    <property type="project" value="TreeGrafter"/>
</dbReference>
<dbReference type="FunFam" id="1.20.1050.10:FF:000007">
    <property type="entry name" value="Glutathione S-transferase 1-1"/>
    <property type="match status" value="1"/>
</dbReference>
<protein>
    <recommendedName>
        <fullName evidence="7">Glutathione transferase</fullName>
    </recommendedName>
</protein>
<evidence type="ECO:0000259" key="4">
    <source>
        <dbReference type="PROSITE" id="PS50405"/>
    </source>
</evidence>
<dbReference type="Pfam" id="PF02798">
    <property type="entry name" value="GST_N"/>
    <property type="match status" value="1"/>
</dbReference>
<dbReference type="SFLD" id="SFLDG01153">
    <property type="entry name" value="Main.4:_Theta-like"/>
    <property type="match status" value="1"/>
</dbReference>
<dbReference type="CDD" id="cd03045">
    <property type="entry name" value="GST_N_Delta_Epsilon"/>
    <property type="match status" value="1"/>
</dbReference>
<dbReference type="PROSITE" id="PS50405">
    <property type="entry name" value="GST_CTER"/>
    <property type="match status" value="1"/>
</dbReference>
<gene>
    <name evidence="5" type="ORF">CLODIP_2_CD14497</name>
</gene>
<dbReference type="InterPro" id="IPR004046">
    <property type="entry name" value="GST_C"/>
</dbReference>
<dbReference type="CDD" id="cd03177">
    <property type="entry name" value="GST_C_Delta_Epsilon"/>
    <property type="match status" value="1"/>
</dbReference>
<dbReference type="GO" id="GO:0004364">
    <property type="term" value="F:glutathione transferase activity"/>
    <property type="evidence" value="ECO:0007669"/>
    <property type="project" value="TreeGrafter"/>
</dbReference>
<dbReference type="PROSITE" id="PS50404">
    <property type="entry name" value="GST_NTER"/>
    <property type="match status" value="1"/>
</dbReference>
<accession>A0A8S1BWY6</accession>
<evidence type="ECO:0000256" key="1">
    <source>
        <dbReference type="ARBA" id="ARBA00011738"/>
    </source>
</evidence>
<dbReference type="PANTHER" id="PTHR43969">
    <property type="entry name" value="GLUTATHIONE S TRANSFERASE D10, ISOFORM A-RELATED"/>
    <property type="match status" value="1"/>
</dbReference>
<feature type="domain" description="GST N-terminal" evidence="3">
    <location>
        <begin position="19"/>
        <end position="100"/>
    </location>
</feature>
<keyword evidence="6" id="KW-1185">Reference proteome</keyword>
<name>A0A8S1BWY6_9INSE</name>
<organism evidence="5 6">
    <name type="scientific">Cloeon dipterum</name>
    <dbReference type="NCBI Taxonomy" id="197152"/>
    <lineage>
        <taxon>Eukaryota</taxon>
        <taxon>Metazoa</taxon>
        <taxon>Ecdysozoa</taxon>
        <taxon>Arthropoda</taxon>
        <taxon>Hexapoda</taxon>
        <taxon>Insecta</taxon>
        <taxon>Pterygota</taxon>
        <taxon>Palaeoptera</taxon>
        <taxon>Ephemeroptera</taxon>
        <taxon>Pisciforma</taxon>
        <taxon>Baetidae</taxon>
        <taxon>Cloeon</taxon>
    </lineage>
</organism>
<dbReference type="FunFam" id="3.40.30.10:FF:000034">
    <property type="entry name" value="glutathione S-transferase 1"/>
    <property type="match status" value="1"/>
</dbReference>
<evidence type="ECO:0000313" key="5">
    <source>
        <dbReference type="EMBL" id="CAB3364246.1"/>
    </source>
</evidence>
<comment type="similarity">
    <text evidence="2">Belongs to the GST superfamily.</text>
</comment>
<dbReference type="Proteomes" id="UP000494165">
    <property type="component" value="Unassembled WGS sequence"/>
</dbReference>
<dbReference type="InterPro" id="IPR010987">
    <property type="entry name" value="Glutathione-S-Trfase_C-like"/>
</dbReference>
<evidence type="ECO:0000313" key="6">
    <source>
        <dbReference type="Proteomes" id="UP000494165"/>
    </source>
</evidence>
<dbReference type="SFLD" id="SFLDG00358">
    <property type="entry name" value="Main_(cytGST)"/>
    <property type="match status" value="1"/>
</dbReference>
<dbReference type="InterPro" id="IPR036282">
    <property type="entry name" value="Glutathione-S-Trfase_C_sf"/>
</dbReference>
<comment type="subunit">
    <text evidence="1">Homodimer.</text>
</comment>
<feature type="domain" description="GST C-terminal" evidence="4">
    <location>
        <begin position="106"/>
        <end position="223"/>
    </location>
</feature>
<dbReference type="SUPFAM" id="SSF47616">
    <property type="entry name" value="GST C-terminal domain-like"/>
    <property type="match status" value="1"/>
</dbReference>
<dbReference type="Gene3D" id="3.40.30.10">
    <property type="entry name" value="Glutaredoxin"/>
    <property type="match status" value="1"/>
</dbReference>
<dbReference type="Gene3D" id="1.20.1050.10">
    <property type="match status" value="1"/>
</dbReference>
<dbReference type="SUPFAM" id="SSF52833">
    <property type="entry name" value="Thioredoxin-like"/>
    <property type="match status" value="1"/>
</dbReference>
<dbReference type="PANTHER" id="PTHR43969:SF9">
    <property type="entry name" value="GLUTATHIONE S TRANSFERASE D10, ISOFORM A-RELATED"/>
    <property type="match status" value="1"/>
</dbReference>
<dbReference type="EMBL" id="CADEPI010000015">
    <property type="protein sequence ID" value="CAB3364246.1"/>
    <property type="molecule type" value="Genomic_DNA"/>
</dbReference>
<dbReference type="AlphaFoldDB" id="A0A8S1BWY6"/>
<proteinExistence type="inferred from homology"/>
<sequence length="234" mass="26176">MAGILFSPDWICCSAEPNMPIDFYYIPGSAPCRAVLLAAKAVGVELNLKLTDLMAGEHLKPEFIKLNPQHCVPTIDDNGFALWESRAICTYLANQYGGNESLYPKDPKKRAVVDSRLYFDQGTLYQRFAEYYYPVMFGGAPFDEAKLKKLEEAYEYLDKFLDGQDWAAGSEMTLADISLASSVSTAEVVGFDLSKYANVTSWLKKCKSTLPGYGDVNQPGVEMFKEMFDKLTKK</sequence>
<evidence type="ECO:0000256" key="2">
    <source>
        <dbReference type="RuleBase" id="RU003494"/>
    </source>
</evidence>
<evidence type="ECO:0000259" key="3">
    <source>
        <dbReference type="PROSITE" id="PS50404"/>
    </source>
</evidence>